<dbReference type="AlphaFoldDB" id="A0A8J3RA76"/>
<evidence type="ECO:0000313" key="2">
    <source>
        <dbReference type="EMBL" id="GIH72251.1"/>
    </source>
</evidence>
<dbReference type="Pfam" id="PF18928">
    <property type="entry name" value="DUF5677"/>
    <property type="match status" value="1"/>
</dbReference>
<sequence length="454" mass="50150">MTLPGKGSRLITVSDVAYRWRVRHKPTYCQGNGWTPMTFAVELAEKPGSVLLVTLPYARPDNWLLEQSMSVRPALVAQCIRKAISEGWTPNLPGPAHRLDLIRRPTSDVPPSSSGAKWTRTAGPPGPRTGSHGAAHKGGEPVEDSRDVPHSEPAAAADLTGLVGHTAGVTERVEAVEAFIDVASRLVAVGDLRWAEVEADFRLLAINVALRRQLESLRAAAMLTRQNFGHLAVVFVRASLEDVIYLSFFGSLTLEESQRLFLLLGNWDATRSLLAQRDYVGDDVMRMLWYPPAFLDAVQAKRDEVRLQLRELKKHYGWPGGDLPPGAWIAERAGQKDLYDYLHAATSRALHFSAGEIMRRGWGHPSGKMITDKPEFREHLASFALDQLWRLYVETWGAAGMLMEGAGISSDDTLDSADMEPVLSRLLTLGKVPLVHAHEWNLAPEGPLRFADPN</sequence>
<evidence type="ECO:0000256" key="1">
    <source>
        <dbReference type="SAM" id="MobiDB-lite"/>
    </source>
</evidence>
<proteinExistence type="predicted"/>
<accession>A0A8J3RA76</accession>
<protein>
    <submittedName>
        <fullName evidence="2">Uncharacterized protein</fullName>
    </submittedName>
</protein>
<keyword evidence="3" id="KW-1185">Reference proteome</keyword>
<gene>
    <name evidence="2" type="ORF">Mth01_45040</name>
</gene>
<feature type="region of interest" description="Disordered" evidence="1">
    <location>
        <begin position="96"/>
        <end position="155"/>
    </location>
</feature>
<dbReference type="InterPro" id="IPR043733">
    <property type="entry name" value="DUF5677"/>
</dbReference>
<dbReference type="Proteomes" id="UP000610966">
    <property type="component" value="Unassembled WGS sequence"/>
</dbReference>
<feature type="compositionally biased region" description="Basic and acidic residues" evidence="1">
    <location>
        <begin position="97"/>
        <end position="106"/>
    </location>
</feature>
<feature type="compositionally biased region" description="Basic and acidic residues" evidence="1">
    <location>
        <begin position="137"/>
        <end position="150"/>
    </location>
</feature>
<name>A0A8J3RA76_9ACTN</name>
<reference evidence="2" key="1">
    <citation type="submission" date="2021-01" db="EMBL/GenBank/DDBJ databases">
        <title>Whole genome shotgun sequence of Sphaerimonospora thailandensis NBRC 107569.</title>
        <authorList>
            <person name="Komaki H."/>
            <person name="Tamura T."/>
        </authorList>
    </citation>
    <scope>NUCLEOTIDE SEQUENCE</scope>
    <source>
        <strain evidence="2">NBRC 107569</strain>
    </source>
</reference>
<comment type="caution">
    <text evidence="2">The sequence shown here is derived from an EMBL/GenBank/DDBJ whole genome shotgun (WGS) entry which is preliminary data.</text>
</comment>
<organism evidence="2 3">
    <name type="scientific">Sphaerimonospora thailandensis</name>
    <dbReference type="NCBI Taxonomy" id="795644"/>
    <lineage>
        <taxon>Bacteria</taxon>
        <taxon>Bacillati</taxon>
        <taxon>Actinomycetota</taxon>
        <taxon>Actinomycetes</taxon>
        <taxon>Streptosporangiales</taxon>
        <taxon>Streptosporangiaceae</taxon>
        <taxon>Sphaerimonospora</taxon>
    </lineage>
</organism>
<evidence type="ECO:0000313" key="3">
    <source>
        <dbReference type="Proteomes" id="UP000610966"/>
    </source>
</evidence>
<dbReference type="EMBL" id="BOOG01000048">
    <property type="protein sequence ID" value="GIH72251.1"/>
    <property type="molecule type" value="Genomic_DNA"/>
</dbReference>